<dbReference type="EMBL" id="SWCJ01000005">
    <property type="protein sequence ID" value="TKB55330.1"/>
    <property type="molecule type" value="Genomic_DNA"/>
</dbReference>
<keyword evidence="6" id="KW-1185">Reference proteome</keyword>
<evidence type="ECO:0000259" key="4">
    <source>
        <dbReference type="PROSITE" id="PS01124"/>
    </source>
</evidence>
<dbReference type="Pfam" id="PF12833">
    <property type="entry name" value="HTH_18"/>
    <property type="match status" value="1"/>
</dbReference>
<dbReference type="InterPro" id="IPR050204">
    <property type="entry name" value="AraC_XylS_family_regulators"/>
</dbReference>
<dbReference type="Gene3D" id="1.10.10.60">
    <property type="entry name" value="Homeodomain-like"/>
    <property type="match status" value="1"/>
</dbReference>
<evidence type="ECO:0000256" key="2">
    <source>
        <dbReference type="ARBA" id="ARBA00023125"/>
    </source>
</evidence>
<dbReference type="GO" id="GO:0043565">
    <property type="term" value="F:sequence-specific DNA binding"/>
    <property type="evidence" value="ECO:0007669"/>
    <property type="project" value="InterPro"/>
</dbReference>
<keyword evidence="2" id="KW-0238">DNA-binding</keyword>
<dbReference type="PROSITE" id="PS01124">
    <property type="entry name" value="HTH_ARAC_FAMILY_2"/>
    <property type="match status" value="1"/>
</dbReference>
<organism evidence="5 6">
    <name type="scientific">Ferrimonas aestuarii</name>
    <dbReference type="NCBI Taxonomy" id="2569539"/>
    <lineage>
        <taxon>Bacteria</taxon>
        <taxon>Pseudomonadati</taxon>
        <taxon>Pseudomonadota</taxon>
        <taxon>Gammaproteobacteria</taxon>
        <taxon>Alteromonadales</taxon>
        <taxon>Ferrimonadaceae</taxon>
        <taxon>Ferrimonas</taxon>
    </lineage>
</organism>
<evidence type="ECO:0000256" key="1">
    <source>
        <dbReference type="ARBA" id="ARBA00023015"/>
    </source>
</evidence>
<dbReference type="InterPro" id="IPR018060">
    <property type="entry name" value="HTH_AraC"/>
</dbReference>
<reference evidence="5 6" key="1">
    <citation type="submission" date="2019-04" db="EMBL/GenBank/DDBJ databases">
        <authorList>
            <person name="Hwang J.C."/>
        </authorList>
    </citation>
    <scope>NUCLEOTIDE SEQUENCE [LARGE SCALE GENOMIC DNA]</scope>
    <source>
        <strain evidence="5 6">IMCC35002</strain>
    </source>
</reference>
<name>A0A4U1BNJ0_9GAMM</name>
<dbReference type="PANTHER" id="PTHR46796">
    <property type="entry name" value="HTH-TYPE TRANSCRIPTIONAL ACTIVATOR RHAS-RELATED"/>
    <property type="match status" value="1"/>
</dbReference>
<accession>A0A4U1BNJ0</accession>
<dbReference type="OrthoDB" id="9803764at2"/>
<dbReference type="GO" id="GO:0003700">
    <property type="term" value="F:DNA-binding transcription factor activity"/>
    <property type="evidence" value="ECO:0007669"/>
    <property type="project" value="InterPro"/>
</dbReference>
<protein>
    <submittedName>
        <fullName evidence="5">Helix-turn-helix domain-containing protein</fullName>
    </submittedName>
</protein>
<feature type="domain" description="HTH araC/xylS-type" evidence="4">
    <location>
        <begin position="188"/>
        <end position="286"/>
    </location>
</feature>
<evidence type="ECO:0000256" key="3">
    <source>
        <dbReference type="ARBA" id="ARBA00023163"/>
    </source>
</evidence>
<evidence type="ECO:0000313" key="5">
    <source>
        <dbReference type="EMBL" id="TKB55330.1"/>
    </source>
</evidence>
<gene>
    <name evidence="5" type="ORF">FCL42_09030</name>
</gene>
<keyword evidence="1" id="KW-0805">Transcription regulation</keyword>
<comment type="caution">
    <text evidence="5">The sequence shown here is derived from an EMBL/GenBank/DDBJ whole genome shotgun (WGS) entry which is preliminary data.</text>
</comment>
<keyword evidence="3" id="KW-0804">Transcription</keyword>
<proteinExistence type="predicted"/>
<dbReference type="RefSeq" id="WP_136863087.1">
    <property type="nucleotide sequence ID" value="NZ_SWCJ01000005.1"/>
</dbReference>
<dbReference type="Proteomes" id="UP000305675">
    <property type="component" value="Unassembled WGS sequence"/>
</dbReference>
<dbReference type="InterPro" id="IPR009057">
    <property type="entry name" value="Homeodomain-like_sf"/>
</dbReference>
<dbReference type="SUPFAM" id="SSF46689">
    <property type="entry name" value="Homeodomain-like"/>
    <property type="match status" value="1"/>
</dbReference>
<dbReference type="SMART" id="SM00342">
    <property type="entry name" value="HTH_ARAC"/>
    <property type="match status" value="1"/>
</dbReference>
<evidence type="ECO:0000313" key="6">
    <source>
        <dbReference type="Proteomes" id="UP000305675"/>
    </source>
</evidence>
<sequence>MTSKLRVVLFHDKQPLNLDANIALSCLSHEAVRDSIDLHECWDGEEGIEQLLQPEMLILASNPISSRATVANWIGGCTLCVGTASGAQLLLESGRFRDTRVPATLVDACTSQSLNVLHDDSLNYASANNCYVVQSGIPTIELLLQLIAAQIGPKSALEMAPKFGVAQSRLEILLQKADSKQRRPAQMARVVEWAEANINRVESVDCLAQQACLSRRSFDRHFKKEMGISPKKWLLQKKTELAKDYLLNSDLSIEDVAEVAGFGCSNNLRNSLNRFGEGSPSCFRNGVYK</sequence>
<dbReference type="AlphaFoldDB" id="A0A4U1BNJ0"/>